<dbReference type="InterPro" id="IPR003754">
    <property type="entry name" value="4pyrrol_synth_uPrphyn_synth"/>
</dbReference>
<keyword evidence="3" id="KW-1185">Reference proteome</keyword>
<dbReference type="GO" id="GO:0005829">
    <property type="term" value="C:cytosol"/>
    <property type="evidence" value="ECO:0007669"/>
    <property type="project" value="TreeGrafter"/>
</dbReference>
<dbReference type="Proteomes" id="UP000553034">
    <property type="component" value="Unassembled WGS sequence"/>
</dbReference>
<dbReference type="PANTHER" id="PTHR12390:SF0">
    <property type="entry name" value="UROPORPHYRINOGEN-III SYNTHASE"/>
    <property type="match status" value="1"/>
</dbReference>
<sequence>MPTILITTKLNASQGLLLKQASVAWLEQEFIQIETCKLQVEKQPVENAIITSKNTVKALLENNIKLKSAFCVGQKTKQALEEQGVKVIENTDYGADLAKCIAENYAALTFTFFCGNLRRPELPNTMKAKQINFTEMQAYKTRLTPKTITQPVDAVLFFSPSGVQSFIEKNTLDKSIAFCIGTTTAKEAQKHTKNILLAEKPTIDSLLQTTLKYYTA</sequence>
<dbReference type="EMBL" id="JACIFO010000002">
    <property type="protein sequence ID" value="MBB4118542.1"/>
    <property type="molecule type" value="Genomic_DNA"/>
</dbReference>
<gene>
    <name evidence="2" type="ORF">GGR32_000816</name>
</gene>
<dbReference type="SUPFAM" id="SSF69618">
    <property type="entry name" value="HemD-like"/>
    <property type="match status" value="1"/>
</dbReference>
<comment type="caution">
    <text evidence="2">The sequence shown here is derived from an EMBL/GenBank/DDBJ whole genome shotgun (WGS) entry which is preliminary data.</text>
</comment>
<accession>A0A840EGZ0</accession>
<dbReference type="EC" id="4.2.1.75" evidence="2"/>
<protein>
    <submittedName>
        <fullName evidence="2">Uroporphyrinogen-III synthase</fullName>
        <ecNumber evidence="2">4.2.1.75</ecNumber>
    </submittedName>
</protein>
<dbReference type="InterPro" id="IPR036108">
    <property type="entry name" value="4pyrrol_syn_uPrphyn_synt_sf"/>
</dbReference>
<dbReference type="GO" id="GO:0006780">
    <property type="term" value="P:uroporphyrinogen III biosynthetic process"/>
    <property type="evidence" value="ECO:0007669"/>
    <property type="project" value="InterPro"/>
</dbReference>
<proteinExistence type="predicted"/>
<dbReference type="InterPro" id="IPR039793">
    <property type="entry name" value="UROS/Hem4"/>
</dbReference>
<reference evidence="2 3" key="1">
    <citation type="submission" date="2020-08" db="EMBL/GenBank/DDBJ databases">
        <title>Genomic Encyclopedia of Type Strains, Phase IV (KMG-IV): sequencing the most valuable type-strain genomes for metagenomic binning, comparative biology and taxonomic classification.</title>
        <authorList>
            <person name="Goeker M."/>
        </authorList>
    </citation>
    <scope>NUCLEOTIDE SEQUENCE [LARGE SCALE GENOMIC DNA]</scope>
    <source>
        <strain evidence="2 3">DSM 29568</strain>
    </source>
</reference>
<keyword evidence="2" id="KW-0456">Lyase</keyword>
<dbReference type="Pfam" id="PF02602">
    <property type="entry name" value="HEM4"/>
    <property type="match status" value="1"/>
</dbReference>
<dbReference type="PANTHER" id="PTHR12390">
    <property type="entry name" value="UROPORPHYRINOGEN III SYNTHASE"/>
    <property type="match status" value="1"/>
</dbReference>
<dbReference type="RefSeq" id="WP_183476692.1">
    <property type="nucleotide sequence ID" value="NZ_JACIFO010000002.1"/>
</dbReference>
<name>A0A840EGZ0_9FLAO</name>
<evidence type="ECO:0000313" key="2">
    <source>
        <dbReference type="EMBL" id="MBB4118542.1"/>
    </source>
</evidence>
<dbReference type="CDD" id="cd06578">
    <property type="entry name" value="HemD"/>
    <property type="match status" value="1"/>
</dbReference>
<organism evidence="2 3">
    <name type="scientific">Mesonia hippocampi</name>
    <dbReference type="NCBI Taxonomy" id="1628250"/>
    <lineage>
        <taxon>Bacteria</taxon>
        <taxon>Pseudomonadati</taxon>
        <taxon>Bacteroidota</taxon>
        <taxon>Flavobacteriia</taxon>
        <taxon>Flavobacteriales</taxon>
        <taxon>Flavobacteriaceae</taxon>
        <taxon>Mesonia</taxon>
    </lineage>
</organism>
<evidence type="ECO:0000313" key="3">
    <source>
        <dbReference type="Proteomes" id="UP000553034"/>
    </source>
</evidence>
<feature type="domain" description="Tetrapyrrole biosynthesis uroporphyrinogen III synthase" evidence="1">
    <location>
        <begin position="45"/>
        <end position="208"/>
    </location>
</feature>
<dbReference type="AlphaFoldDB" id="A0A840EGZ0"/>
<evidence type="ECO:0000259" key="1">
    <source>
        <dbReference type="Pfam" id="PF02602"/>
    </source>
</evidence>
<dbReference type="GO" id="GO:0004852">
    <property type="term" value="F:uroporphyrinogen-III synthase activity"/>
    <property type="evidence" value="ECO:0007669"/>
    <property type="project" value="UniProtKB-EC"/>
</dbReference>
<dbReference type="Gene3D" id="3.40.50.10090">
    <property type="match status" value="2"/>
</dbReference>